<dbReference type="InterPro" id="IPR001289">
    <property type="entry name" value="NFYA"/>
</dbReference>
<dbReference type="GO" id="GO:0003700">
    <property type="term" value="F:DNA-binding transcription factor activity"/>
    <property type="evidence" value="ECO:0007669"/>
    <property type="project" value="UniProtKB-UniRule"/>
</dbReference>
<dbReference type="Pfam" id="PF02045">
    <property type="entry name" value="CBFB_NFYA"/>
    <property type="match status" value="1"/>
</dbReference>
<keyword evidence="3 8" id="KW-0238">DNA-binding</keyword>
<evidence type="ECO:0000256" key="2">
    <source>
        <dbReference type="ARBA" id="ARBA00023015"/>
    </source>
</evidence>
<evidence type="ECO:0000256" key="1">
    <source>
        <dbReference type="ARBA" id="ARBA00004123"/>
    </source>
</evidence>
<organism evidence="10 11">
    <name type="scientific">Aristolochia fimbriata</name>
    <name type="common">White veined hardy Dutchman's pipe vine</name>
    <dbReference type="NCBI Taxonomy" id="158543"/>
    <lineage>
        <taxon>Eukaryota</taxon>
        <taxon>Viridiplantae</taxon>
        <taxon>Streptophyta</taxon>
        <taxon>Embryophyta</taxon>
        <taxon>Tracheophyta</taxon>
        <taxon>Spermatophyta</taxon>
        <taxon>Magnoliopsida</taxon>
        <taxon>Magnoliidae</taxon>
        <taxon>Piperales</taxon>
        <taxon>Aristolochiaceae</taxon>
        <taxon>Aristolochia</taxon>
    </lineage>
</organism>
<feature type="compositionally biased region" description="Basic and acidic residues" evidence="9">
    <location>
        <begin position="183"/>
        <end position="203"/>
    </location>
</feature>
<keyword evidence="5 8" id="KW-0804">Transcription</keyword>
<dbReference type="PRINTS" id="PR00616">
    <property type="entry name" value="CCAATSUBUNTB"/>
</dbReference>
<feature type="region of interest" description="Disordered" evidence="9">
    <location>
        <begin position="299"/>
        <end position="326"/>
    </location>
</feature>
<proteinExistence type="inferred from homology"/>
<dbReference type="PROSITE" id="PS51152">
    <property type="entry name" value="NFYA_HAP2_2"/>
    <property type="match status" value="1"/>
</dbReference>
<evidence type="ECO:0000313" key="11">
    <source>
        <dbReference type="Proteomes" id="UP000825729"/>
    </source>
</evidence>
<dbReference type="GO" id="GO:0003677">
    <property type="term" value="F:DNA binding"/>
    <property type="evidence" value="ECO:0007669"/>
    <property type="project" value="UniProtKB-KW"/>
</dbReference>
<keyword evidence="4" id="KW-0010">Activator</keyword>
<dbReference type="PROSITE" id="PS00686">
    <property type="entry name" value="NFYA_HAP2_1"/>
    <property type="match status" value="1"/>
</dbReference>
<feature type="compositionally biased region" description="Low complexity" evidence="9">
    <location>
        <begin position="316"/>
        <end position="326"/>
    </location>
</feature>
<sequence length="416" mass="45971">MTSSVHDISSHSENSGADEQQPKQSQEAQPQIQYQAPAAGIIGVTSPTTDYVVPISHVEVGQTMAQTTYAYTDPYYTNIIAAYGAQAVIHPPLMGIQAGVPLPSDTVEEPVYVNAKQYHGILRRRQSRAKAESENKLVKCRKPYLHESRHLHALRRARGCGGRFLNAKVDEDKQENGASTGGDRSKPGTESNESGKDHTRIDRNASRVRGIVNQDMSRDELLWVSVVLLFSGGCGFVILRPRKDFNSLPVTVVQLAEGDYSHIERLMCNGKPVKKCGRTSALKLRERWEFRNRAGLTVRMGSRGGRSKSQTKMLTPKSSPGLSLGPSPNSQMFSPLSCGIFLWHASGNNKESKMHAKLHNFRSMDGARVLWAHHPRSSWWVLAVAVLWPRLLFEIKGTPKGEGLTERGKAKGRRGG</sequence>
<dbReference type="PANTHER" id="PTHR12632">
    <property type="entry name" value="TRANSCRIPTION FACTOR NF-Y ALPHA-RELATED"/>
    <property type="match status" value="1"/>
</dbReference>
<keyword evidence="6 8" id="KW-0539">Nucleus</keyword>
<comment type="subcellular location">
    <subcellularLocation>
        <location evidence="1 8">Nucleus</location>
    </subcellularLocation>
</comment>
<gene>
    <name evidence="10" type="ORF">H6P81_019287</name>
</gene>
<feature type="region of interest" description="Disordered" evidence="9">
    <location>
        <begin position="168"/>
        <end position="203"/>
    </location>
</feature>
<feature type="compositionally biased region" description="Low complexity" evidence="9">
    <location>
        <begin position="22"/>
        <end position="32"/>
    </location>
</feature>
<dbReference type="GO" id="GO:0016602">
    <property type="term" value="C:CCAAT-binding factor complex"/>
    <property type="evidence" value="ECO:0007669"/>
    <property type="project" value="InterPro"/>
</dbReference>
<evidence type="ECO:0000256" key="5">
    <source>
        <dbReference type="ARBA" id="ARBA00023163"/>
    </source>
</evidence>
<evidence type="ECO:0000256" key="3">
    <source>
        <dbReference type="ARBA" id="ARBA00023125"/>
    </source>
</evidence>
<reference evidence="10 11" key="1">
    <citation type="submission" date="2021-07" db="EMBL/GenBank/DDBJ databases">
        <title>The Aristolochia fimbriata genome: insights into angiosperm evolution, floral development and chemical biosynthesis.</title>
        <authorList>
            <person name="Jiao Y."/>
        </authorList>
    </citation>
    <scope>NUCLEOTIDE SEQUENCE [LARGE SCALE GENOMIC DNA]</scope>
    <source>
        <strain evidence="10">IBCAS-2021</strain>
        <tissue evidence="10">Leaf</tissue>
    </source>
</reference>
<evidence type="ECO:0000256" key="8">
    <source>
        <dbReference type="RuleBase" id="RU367155"/>
    </source>
</evidence>
<evidence type="ECO:0000256" key="4">
    <source>
        <dbReference type="ARBA" id="ARBA00023159"/>
    </source>
</evidence>
<comment type="similarity">
    <text evidence="8">Belongs to the NFYA/HAP2 subunit family.</text>
</comment>
<dbReference type="InterPro" id="IPR018362">
    <property type="entry name" value="CCAAT-binding_factor_CS"/>
</dbReference>
<evidence type="ECO:0000256" key="9">
    <source>
        <dbReference type="SAM" id="MobiDB-lite"/>
    </source>
</evidence>
<evidence type="ECO:0000256" key="7">
    <source>
        <dbReference type="ARBA" id="ARBA00025911"/>
    </source>
</evidence>
<feature type="region of interest" description="Disordered" evidence="9">
    <location>
        <begin position="1"/>
        <end position="32"/>
    </location>
</feature>
<name>A0AAV7DV11_ARIFI</name>
<dbReference type="EMBL" id="JAINDJ010000008">
    <property type="protein sequence ID" value="KAG9439122.1"/>
    <property type="molecule type" value="Genomic_DNA"/>
</dbReference>
<dbReference type="Gene3D" id="6.10.250.2430">
    <property type="match status" value="1"/>
</dbReference>
<keyword evidence="2 8" id="KW-0805">Transcription regulation</keyword>
<evidence type="ECO:0000313" key="10">
    <source>
        <dbReference type="EMBL" id="KAG9439122.1"/>
    </source>
</evidence>
<dbReference type="Proteomes" id="UP000825729">
    <property type="component" value="Unassembled WGS sequence"/>
</dbReference>
<keyword evidence="11" id="KW-1185">Reference proteome</keyword>
<dbReference type="SMART" id="SM00521">
    <property type="entry name" value="CBF"/>
    <property type="match status" value="1"/>
</dbReference>
<accession>A0AAV7DV11</accession>
<comment type="subunit">
    <text evidence="7">Heterotrimeric transcription factor composed of three components, NF-YA, NF-YB and NF-YC. NF-YB and NF-YC must interact and dimerize for NF-YA association and DNA binding.</text>
</comment>
<feature type="compositionally biased region" description="Polar residues" evidence="9">
    <location>
        <begin position="1"/>
        <end position="18"/>
    </location>
</feature>
<evidence type="ECO:0000256" key="6">
    <source>
        <dbReference type="ARBA" id="ARBA00023242"/>
    </source>
</evidence>
<comment type="caution">
    <text evidence="10">The sequence shown here is derived from an EMBL/GenBank/DDBJ whole genome shotgun (WGS) entry which is preliminary data.</text>
</comment>
<dbReference type="AlphaFoldDB" id="A0AAV7DV11"/>
<protein>
    <recommendedName>
        <fullName evidence="8">Nuclear transcription factor Y subunit</fullName>
    </recommendedName>
</protein>
<comment type="function">
    <text evidence="8">Component of the sequence-specific heterotrimeric transcription factor (NF-Y) which specifically recognizes a 5'-CCAAT-3' box motif found in the promoters of its target genes.</text>
</comment>